<dbReference type="EMBL" id="JAIWYP010000013">
    <property type="protein sequence ID" value="KAH3717811.1"/>
    <property type="molecule type" value="Genomic_DNA"/>
</dbReference>
<sequence length="66" mass="7678">MTLTPISHQFYSSILEYEGELLPDPPGRPLVAQKIMVQRPSQSLVRFFQEAYSQVRPRVHKTFFAI</sequence>
<comment type="caution">
    <text evidence="1">The sequence shown here is derived from an EMBL/GenBank/DDBJ whole genome shotgun (WGS) entry which is preliminary data.</text>
</comment>
<name>A0A9D4C662_DREPO</name>
<organism evidence="1 2">
    <name type="scientific">Dreissena polymorpha</name>
    <name type="common">Zebra mussel</name>
    <name type="synonym">Mytilus polymorpha</name>
    <dbReference type="NCBI Taxonomy" id="45954"/>
    <lineage>
        <taxon>Eukaryota</taxon>
        <taxon>Metazoa</taxon>
        <taxon>Spiralia</taxon>
        <taxon>Lophotrochozoa</taxon>
        <taxon>Mollusca</taxon>
        <taxon>Bivalvia</taxon>
        <taxon>Autobranchia</taxon>
        <taxon>Heteroconchia</taxon>
        <taxon>Euheterodonta</taxon>
        <taxon>Imparidentia</taxon>
        <taxon>Neoheterodontei</taxon>
        <taxon>Myida</taxon>
        <taxon>Dreissenoidea</taxon>
        <taxon>Dreissenidae</taxon>
        <taxon>Dreissena</taxon>
    </lineage>
</organism>
<accession>A0A9D4C662</accession>
<reference evidence="1" key="2">
    <citation type="submission" date="2020-11" db="EMBL/GenBank/DDBJ databases">
        <authorList>
            <person name="McCartney M.A."/>
            <person name="Auch B."/>
            <person name="Kono T."/>
            <person name="Mallez S."/>
            <person name="Becker A."/>
            <person name="Gohl D.M."/>
            <person name="Silverstein K.A.T."/>
            <person name="Koren S."/>
            <person name="Bechman K.B."/>
            <person name="Herman A."/>
            <person name="Abrahante J.E."/>
            <person name="Garbe J."/>
        </authorList>
    </citation>
    <scope>NUCLEOTIDE SEQUENCE</scope>
    <source>
        <strain evidence="1">Duluth1</strain>
        <tissue evidence="1">Whole animal</tissue>
    </source>
</reference>
<reference evidence="1" key="1">
    <citation type="journal article" date="2019" name="bioRxiv">
        <title>The Genome of the Zebra Mussel, Dreissena polymorpha: A Resource for Invasive Species Research.</title>
        <authorList>
            <person name="McCartney M.A."/>
            <person name="Auch B."/>
            <person name="Kono T."/>
            <person name="Mallez S."/>
            <person name="Zhang Y."/>
            <person name="Obille A."/>
            <person name="Becker A."/>
            <person name="Abrahante J.E."/>
            <person name="Garbe J."/>
            <person name="Badalamenti J.P."/>
            <person name="Herman A."/>
            <person name="Mangelson H."/>
            <person name="Liachko I."/>
            <person name="Sullivan S."/>
            <person name="Sone E.D."/>
            <person name="Koren S."/>
            <person name="Silverstein K.A.T."/>
            <person name="Beckman K.B."/>
            <person name="Gohl D.M."/>
        </authorList>
    </citation>
    <scope>NUCLEOTIDE SEQUENCE</scope>
    <source>
        <strain evidence="1">Duluth1</strain>
        <tissue evidence="1">Whole animal</tissue>
    </source>
</reference>
<proteinExistence type="predicted"/>
<keyword evidence="2" id="KW-1185">Reference proteome</keyword>
<evidence type="ECO:0000313" key="1">
    <source>
        <dbReference type="EMBL" id="KAH3717811.1"/>
    </source>
</evidence>
<dbReference type="Proteomes" id="UP000828390">
    <property type="component" value="Unassembled WGS sequence"/>
</dbReference>
<gene>
    <name evidence="1" type="ORF">DPMN_060607</name>
</gene>
<protein>
    <submittedName>
        <fullName evidence="1">Uncharacterized protein</fullName>
    </submittedName>
</protein>
<dbReference type="AlphaFoldDB" id="A0A9D4C662"/>
<evidence type="ECO:0000313" key="2">
    <source>
        <dbReference type="Proteomes" id="UP000828390"/>
    </source>
</evidence>